<feature type="region of interest" description="Disordered" evidence="5">
    <location>
        <begin position="1513"/>
        <end position="1552"/>
    </location>
</feature>
<keyword evidence="9" id="KW-1185">Reference proteome</keyword>
<keyword evidence="3" id="KW-0067">ATP-binding</keyword>
<dbReference type="Gene3D" id="3.40.50.11260">
    <property type="match status" value="1"/>
</dbReference>
<dbReference type="InterPro" id="IPR036020">
    <property type="entry name" value="WW_dom_sf"/>
</dbReference>
<dbReference type="PROSITE" id="PS51676">
    <property type="entry name" value="FF"/>
    <property type="match status" value="1"/>
</dbReference>
<feature type="compositionally biased region" description="Basic and acidic residues" evidence="5">
    <location>
        <begin position="195"/>
        <end position="209"/>
    </location>
</feature>
<dbReference type="SUPFAM" id="SSF110942">
    <property type="entry name" value="HSP90 C-terminal domain"/>
    <property type="match status" value="1"/>
</dbReference>
<feature type="domain" description="WW" evidence="6">
    <location>
        <begin position="8"/>
        <end position="41"/>
    </location>
</feature>
<dbReference type="SUPFAM" id="SSF51045">
    <property type="entry name" value="WW domain"/>
    <property type="match status" value="2"/>
</dbReference>
<dbReference type="GO" id="GO:0140662">
    <property type="term" value="F:ATP-dependent protein folding chaperone"/>
    <property type="evidence" value="ECO:0007669"/>
    <property type="project" value="InterPro"/>
</dbReference>
<dbReference type="NCBIfam" id="NF003555">
    <property type="entry name" value="PRK05218.1"/>
    <property type="match status" value="1"/>
</dbReference>
<comment type="similarity">
    <text evidence="1">Belongs to the heat shock protein 90 family.</text>
</comment>
<dbReference type="CDD" id="cd00201">
    <property type="entry name" value="WW"/>
    <property type="match status" value="1"/>
</dbReference>
<dbReference type="SUPFAM" id="SSF81698">
    <property type="entry name" value="FF domain"/>
    <property type="match status" value="4"/>
</dbReference>
<feature type="region of interest" description="Disordered" evidence="5">
    <location>
        <begin position="106"/>
        <end position="125"/>
    </location>
</feature>
<feature type="compositionally biased region" description="Acidic residues" evidence="5">
    <location>
        <begin position="1040"/>
        <end position="1063"/>
    </location>
</feature>
<feature type="compositionally biased region" description="Basic and acidic residues" evidence="5">
    <location>
        <begin position="436"/>
        <end position="470"/>
    </location>
</feature>
<dbReference type="Pfam" id="PF00183">
    <property type="entry name" value="HSP90"/>
    <property type="match status" value="1"/>
</dbReference>
<dbReference type="Pfam" id="PF13589">
    <property type="entry name" value="HATPase_c_3"/>
    <property type="match status" value="1"/>
</dbReference>
<name>A0A4S8MYP2_DENBC</name>
<dbReference type="HAMAP" id="MF_00505">
    <property type="entry name" value="HSP90"/>
    <property type="match status" value="1"/>
</dbReference>
<dbReference type="InterPro" id="IPR002713">
    <property type="entry name" value="FF_domain"/>
</dbReference>
<dbReference type="Gene3D" id="3.30.565.10">
    <property type="entry name" value="Histidine kinase-like ATPase, C-terminal domain"/>
    <property type="match status" value="1"/>
</dbReference>
<feature type="region of interest" description="Disordered" evidence="5">
    <location>
        <begin position="1019"/>
        <end position="1072"/>
    </location>
</feature>
<dbReference type="PROSITE" id="PS01159">
    <property type="entry name" value="WW_DOMAIN_1"/>
    <property type="match status" value="1"/>
</dbReference>
<dbReference type="Gene3D" id="1.10.10.440">
    <property type="entry name" value="FF domain"/>
    <property type="match status" value="5"/>
</dbReference>
<evidence type="ECO:0000259" key="7">
    <source>
        <dbReference type="PROSITE" id="PS51676"/>
    </source>
</evidence>
<dbReference type="Gene3D" id="1.20.120.790">
    <property type="entry name" value="Heat shock protein 90, C-terminal domain"/>
    <property type="match status" value="1"/>
</dbReference>
<dbReference type="PROSITE" id="PS50020">
    <property type="entry name" value="WW_DOMAIN_2"/>
    <property type="match status" value="1"/>
</dbReference>
<sequence length="1588" mass="181820">MAAHFAPPPLPPPWTEHRAPGGQVYYYNPNTKESTYIRPLPSFQNLPPAQQTSKPKKEKPLTKTQIPGTDWIRVKTTEGNIFYSHKIKKQSVWTVPDEIKDAVAQLENEEGGMKENDKTEEELEVERIKSQVQDLVKRKAQAVDDEQLEELVIAKKARLDEDKDEDEDEDESDEDDEREEEDWEREAAAQLAAEAEEHKRREEEAKRVAAEAAEAEALKAKEAQLNMPERVDLSIEEAKALFKTLLREKDINPLHPWDTSLPKFVSDPRYVLLPSVTARREAFDEYCRDRARELREQKVKQEKASNDPREEFENLLKTEVKSTRTSWTDFRRTWKKDRRFYSWGRDDREREKRFREFIRELGEKKKAAAQKAEADFFTLLKERVTVEGDMDWKIVKRDLVKDPRYDAVGSSSLREELFSTFLKASTSNAEIGQPAESKDAQSSKDADKSESKRERKERAVKEREEKVRAERERLEANIGRSKMELNKEEGELQFKTLLTDAIRDPQTSWDQVLPQLKTDPRFLNSPLPLNQQLHLFHSHVTHLRSKHFNNLHALFESHAPSLATTFDALPLSSLLSALPVTKLGFDADKLESEFDKWQQERTQKSRNAFDEMLSENSFVEFWGRLRKIGGEGVDGGVKAEEDELEEDEGEHGGGKVDMKALAKNVDIGEMVKVLKNDKRYIMFDHVPEQRERWIRCSVLRKRMHVMGSGKGTRLVVAQRVNRFPADVRPRYNAGHGNNTFNKLLVHHLREFGPSWFSIMRLLRSCLLSSLLAFGLAQDFDASNVQKVKHDYQSDVARMRKIVINSLYSHKEIFLRELISNANDAIEKLRLISLTDKSIWDGSEPLNITLQAIKDEDGKGGKLIITDTGIGMTPEELTRNLGTLAKSGTSEFLARAESEEEGGGAAANGNLIGAFGLGFYSSFLVADQVHVASISPPSSKNPKPIQHVFSSSSEDSAFEIFPDPRGNTLGRHGTEITLHLKEDSLEYLENPELRGLVNKHSSFSTTFPIYLFNQKEIQVPDEDAEAESVSESEETPAKEDIELDELEKADEDEAIVEDVEETSEEEKPPAPPKMKTVVVDQWQHLNGQPPLWMRDPKEVTEEEYKLFYASAFKDDNEPLAWHHFSGDSGSGVSFKSIIYLPGQMDEKFWQQPLAYRSKDIKLMVKRVFITNDFGEDALPKWASWVKVIIDAEDLPLNVSRETLQSTKFLKQLKQIIVKRVLQLLSKFTEEDGEKFEQFVKTYGTVIKLGAVEDEKNREKLAGLARFYTNQRNHTTLDQYLENRKQGQKQIFFLAEMGKDPEDIAKSVFVEKLHARGYEVLLLNEPLDEIFVQNIRHWKNVRFQDIAKVGLKFGDEEMDEAEEKKMLKEMTEKYRPLLDYLKKQADTVVRDVVISNRLVTSPCAVVADTHGYTANVQRMMSASSSNKPGKGYMHEIFMKAKLLEINPRSPLIEGLLKKVDLLPTDEDERDEELEAELQEVTSILIDGALIRSGFEVPNTYDFFARVDRVLRRSLGVDEQAPTDDTVKPAPPVDPELPSEEELNEPDLSWVDEEDDGKAKVVVAPHLRNDIQIEMEEVDEFGNPVVQHDEL</sequence>
<feature type="compositionally biased region" description="Pro residues" evidence="5">
    <location>
        <begin position="1"/>
        <end position="14"/>
    </location>
</feature>
<feature type="compositionally biased region" description="Acidic residues" evidence="5">
    <location>
        <begin position="162"/>
        <end position="184"/>
    </location>
</feature>
<gene>
    <name evidence="8" type="ORF">K435DRAFT_833003</name>
</gene>
<accession>A0A4S8MYP2</accession>
<dbReference type="SUPFAM" id="SSF55874">
    <property type="entry name" value="ATPase domain of HSP90 chaperone/DNA topoisomerase II/histidine kinase"/>
    <property type="match status" value="1"/>
</dbReference>
<evidence type="ECO:0000313" key="8">
    <source>
        <dbReference type="EMBL" id="THV08577.1"/>
    </source>
</evidence>
<dbReference type="SUPFAM" id="SSF54211">
    <property type="entry name" value="Ribosomal protein S5 domain 2-like"/>
    <property type="match status" value="1"/>
</dbReference>
<feature type="region of interest" description="Disordered" evidence="5">
    <location>
        <begin position="1"/>
        <end position="21"/>
    </location>
</feature>
<feature type="region of interest" description="Disordered" evidence="5">
    <location>
        <begin position="428"/>
        <end position="470"/>
    </location>
</feature>
<dbReference type="InterPro" id="IPR036517">
    <property type="entry name" value="FF_domain_sf"/>
</dbReference>
<evidence type="ECO:0000313" key="9">
    <source>
        <dbReference type="Proteomes" id="UP000297245"/>
    </source>
</evidence>
<dbReference type="InterPro" id="IPR036890">
    <property type="entry name" value="HATPase_C_sf"/>
</dbReference>
<dbReference type="GO" id="GO:0016887">
    <property type="term" value="F:ATP hydrolysis activity"/>
    <property type="evidence" value="ECO:0007669"/>
    <property type="project" value="InterPro"/>
</dbReference>
<evidence type="ECO:0000256" key="5">
    <source>
        <dbReference type="SAM" id="MobiDB-lite"/>
    </source>
</evidence>
<dbReference type="Gene3D" id="2.20.70.10">
    <property type="match status" value="2"/>
</dbReference>
<evidence type="ECO:0000256" key="4">
    <source>
        <dbReference type="ARBA" id="ARBA00023186"/>
    </source>
</evidence>
<feature type="compositionally biased region" description="Acidic residues" evidence="5">
    <location>
        <begin position="1534"/>
        <end position="1552"/>
    </location>
</feature>
<dbReference type="InterPro" id="IPR001404">
    <property type="entry name" value="Hsp90_fam"/>
</dbReference>
<dbReference type="InterPro" id="IPR001202">
    <property type="entry name" value="WW_dom"/>
</dbReference>
<dbReference type="CDD" id="cd16927">
    <property type="entry name" value="HATPase_Hsp90-like"/>
    <property type="match status" value="1"/>
</dbReference>
<evidence type="ECO:0000256" key="3">
    <source>
        <dbReference type="ARBA" id="ARBA00022840"/>
    </source>
</evidence>
<proteinExistence type="inferred from homology"/>
<feature type="region of interest" description="Disordered" evidence="5">
    <location>
        <begin position="154"/>
        <end position="221"/>
    </location>
</feature>
<feature type="compositionally biased region" description="Polar residues" evidence="5">
    <location>
        <begin position="42"/>
        <end position="53"/>
    </location>
</feature>
<dbReference type="GO" id="GO:0005524">
    <property type="term" value="F:ATP binding"/>
    <property type="evidence" value="ECO:0007669"/>
    <property type="project" value="UniProtKB-KW"/>
</dbReference>
<dbReference type="Pfam" id="PF01846">
    <property type="entry name" value="FF"/>
    <property type="match status" value="3"/>
</dbReference>
<protein>
    <submittedName>
        <fullName evidence="8">HSP90-domain-containing protein</fullName>
    </submittedName>
</protein>
<organism evidence="8 9">
    <name type="scientific">Dendrothele bispora (strain CBS 962.96)</name>
    <dbReference type="NCBI Taxonomy" id="1314807"/>
    <lineage>
        <taxon>Eukaryota</taxon>
        <taxon>Fungi</taxon>
        <taxon>Dikarya</taxon>
        <taxon>Basidiomycota</taxon>
        <taxon>Agaricomycotina</taxon>
        <taxon>Agaricomycetes</taxon>
        <taxon>Agaricomycetidae</taxon>
        <taxon>Agaricales</taxon>
        <taxon>Agaricales incertae sedis</taxon>
        <taxon>Dendrothele</taxon>
    </lineage>
</organism>
<evidence type="ECO:0000256" key="1">
    <source>
        <dbReference type="ARBA" id="ARBA00008239"/>
    </source>
</evidence>
<keyword evidence="2" id="KW-0547">Nucleotide-binding</keyword>
<keyword evidence="4" id="KW-0143">Chaperone</keyword>
<dbReference type="OrthoDB" id="28737at2759"/>
<dbReference type="SMART" id="SM00441">
    <property type="entry name" value="FF"/>
    <property type="match status" value="4"/>
</dbReference>
<dbReference type="InterPro" id="IPR037196">
    <property type="entry name" value="HSP90_C"/>
</dbReference>
<dbReference type="GO" id="GO:0051082">
    <property type="term" value="F:unfolded protein binding"/>
    <property type="evidence" value="ECO:0007669"/>
    <property type="project" value="InterPro"/>
</dbReference>
<dbReference type="PRINTS" id="PR00775">
    <property type="entry name" value="HEATSHOCK90"/>
</dbReference>
<dbReference type="Proteomes" id="UP000297245">
    <property type="component" value="Unassembled WGS sequence"/>
</dbReference>
<dbReference type="Pfam" id="PF00397">
    <property type="entry name" value="WW"/>
    <property type="match status" value="1"/>
</dbReference>
<evidence type="ECO:0000259" key="6">
    <source>
        <dbReference type="PROSITE" id="PS50020"/>
    </source>
</evidence>
<reference evidence="8 9" key="1">
    <citation type="journal article" date="2019" name="Nat. Ecol. Evol.">
        <title>Megaphylogeny resolves global patterns of mushroom evolution.</title>
        <authorList>
            <person name="Varga T."/>
            <person name="Krizsan K."/>
            <person name="Foldi C."/>
            <person name="Dima B."/>
            <person name="Sanchez-Garcia M."/>
            <person name="Sanchez-Ramirez S."/>
            <person name="Szollosi G.J."/>
            <person name="Szarkandi J.G."/>
            <person name="Papp V."/>
            <person name="Albert L."/>
            <person name="Andreopoulos W."/>
            <person name="Angelini C."/>
            <person name="Antonin V."/>
            <person name="Barry K.W."/>
            <person name="Bougher N.L."/>
            <person name="Buchanan P."/>
            <person name="Buyck B."/>
            <person name="Bense V."/>
            <person name="Catcheside P."/>
            <person name="Chovatia M."/>
            <person name="Cooper J."/>
            <person name="Damon W."/>
            <person name="Desjardin D."/>
            <person name="Finy P."/>
            <person name="Geml J."/>
            <person name="Haridas S."/>
            <person name="Hughes K."/>
            <person name="Justo A."/>
            <person name="Karasinski D."/>
            <person name="Kautmanova I."/>
            <person name="Kiss B."/>
            <person name="Kocsube S."/>
            <person name="Kotiranta H."/>
            <person name="LaButti K.M."/>
            <person name="Lechner B.E."/>
            <person name="Liimatainen K."/>
            <person name="Lipzen A."/>
            <person name="Lukacs Z."/>
            <person name="Mihaltcheva S."/>
            <person name="Morgado L.N."/>
            <person name="Niskanen T."/>
            <person name="Noordeloos M.E."/>
            <person name="Ohm R.A."/>
            <person name="Ortiz-Santana B."/>
            <person name="Ovrebo C."/>
            <person name="Racz N."/>
            <person name="Riley R."/>
            <person name="Savchenko A."/>
            <person name="Shiryaev A."/>
            <person name="Soop K."/>
            <person name="Spirin V."/>
            <person name="Szebenyi C."/>
            <person name="Tomsovsky M."/>
            <person name="Tulloss R.E."/>
            <person name="Uehling J."/>
            <person name="Grigoriev I.V."/>
            <person name="Vagvolgyi C."/>
            <person name="Papp T."/>
            <person name="Martin F.M."/>
            <person name="Miettinen O."/>
            <person name="Hibbett D.S."/>
            <person name="Nagy L.G."/>
        </authorList>
    </citation>
    <scope>NUCLEOTIDE SEQUENCE [LARGE SCALE GENOMIC DNA]</scope>
    <source>
        <strain evidence="8 9">CBS 962.96</strain>
    </source>
</reference>
<dbReference type="Gene3D" id="3.30.230.80">
    <property type="match status" value="1"/>
</dbReference>
<evidence type="ECO:0000256" key="2">
    <source>
        <dbReference type="ARBA" id="ARBA00022741"/>
    </source>
</evidence>
<dbReference type="InterPro" id="IPR020575">
    <property type="entry name" value="Hsp90_N"/>
</dbReference>
<dbReference type="PROSITE" id="PS00298">
    <property type="entry name" value="HSP90"/>
    <property type="match status" value="1"/>
</dbReference>
<dbReference type="SMART" id="SM00456">
    <property type="entry name" value="WW"/>
    <property type="match status" value="2"/>
</dbReference>
<feature type="region of interest" description="Disordered" evidence="5">
    <location>
        <begin position="36"/>
        <end position="67"/>
    </location>
</feature>
<dbReference type="InterPro" id="IPR020568">
    <property type="entry name" value="Ribosomal_Su5_D2-typ_SF"/>
</dbReference>
<dbReference type="PANTHER" id="PTHR11528">
    <property type="entry name" value="HEAT SHOCK PROTEIN 90 FAMILY MEMBER"/>
    <property type="match status" value="1"/>
</dbReference>
<dbReference type="InterPro" id="IPR019805">
    <property type="entry name" value="Heat_shock_protein_90_CS"/>
</dbReference>
<dbReference type="EMBL" id="ML179035">
    <property type="protein sequence ID" value="THV08577.1"/>
    <property type="molecule type" value="Genomic_DNA"/>
</dbReference>
<feature type="compositionally biased region" description="Acidic residues" evidence="5">
    <location>
        <begin position="1019"/>
        <end position="1033"/>
    </location>
</feature>
<feature type="domain" description="FF" evidence="7">
    <location>
        <begin position="235"/>
        <end position="289"/>
    </location>
</feature>